<comment type="subcellular location">
    <subcellularLocation>
        <location evidence="1 8">Cell membrane</location>
        <topology evidence="1 8">Multi-pass membrane protein</topology>
    </subcellularLocation>
</comment>
<accession>C5CFK7</accession>
<dbReference type="PANTHER" id="PTHR43470">
    <property type="entry name" value="PHOSPHATE TRANSPORT SYSTEM PERMEASE PROTEIN PSTA-RELATED"/>
    <property type="match status" value="1"/>
</dbReference>
<dbReference type="InterPro" id="IPR000515">
    <property type="entry name" value="MetI-like"/>
</dbReference>
<keyword evidence="3" id="KW-0813">Transport</keyword>
<dbReference type="PANTHER" id="PTHR43470:SF3">
    <property type="entry name" value="PHOSPHATE TRANSPORT SYSTEM PERMEASE PROTEIN PSTA-RELATED"/>
    <property type="match status" value="1"/>
</dbReference>
<reference evidence="10 11" key="1">
    <citation type="submission" date="2009-06" db="EMBL/GenBank/DDBJ databases">
        <title>Complete sequence of Thermotogales bacterium TBF 19.5.1.</title>
        <authorList>
            <consortium name="US DOE Joint Genome Institute"/>
            <person name="Lucas S."/>
            <person name="Copeland A."/>
            <person name="Lapidus A."/>
            <person name="Glavina del Rio T."/>
            <person name="Tice H."/>
            <person name="Bruce D."/>
            <person name="Goodwin L."/>
            <person name="Pitluck S."/>
            <person name="Chertkov O."/>
            <person name="Brettin T."/>
            <person name="Detter J.C."/>
            <person name="Han C."/>
            <person name="Schmutz J."/>
            <person name="Larimer F."/>
            <person name="Land M."/>
            <person name="Hauser L."/>
            <person name="Kyrpides N."/>
            <person name="Ovchinnikova G."/>
            <person name="Noll K."/>
        </authorList>
    </citation>
    <scope>NUCLEOTIDE SEQUENCE [LARGE SCALE GENOMIC DNA]</scope>
    <source>
        <strain evidence="11">ATCC BAA-1733 / DSM 21960 / TBF 19.5.1</strain>
    </source>
</reference>
<dbReference type="EMBL" id="CP001634">
    <property type="protein sequence ID" value="ACR79425.1"/>
    <property type="molecule type" value="Genomic_DNA"/>
</dbReference>
<evidence type="ECO:0000256" key="3">
    <source>
        <dbReference type="ARBA" id="ARBA00022448"/>
    </source>
</evidence>
<dbReference type="PROSITE" id="PS50928">
    <property type="entry name" value="ABC_TM1"/>
    <property type="match status" value="1"/>
</dbReference>
<dbReference type="KEGG" id="kol:Kole_0709"/>
<dbReference type="RefSeq" id="WP_015868091.1">
    <property type="nucleotide sequence ID" value="NC_012785.1"/>
</dbReference>
<dbReference type="NCBIfam" id="TIGR00974">
    <property type="entry name" value="3a0107s02c"/>
    <property type="match status" value="1"/>
</dbReference>
<dbReference type="HOGENOM" id="CLU_033621_2_2_0"/>
<dbReference type="AlphaFoldDB" id="C5CFK7"/>
<dbReference type="GO" id="GO:0005315">
    <property type="term" value="F:phosphate transmembrane transporter activity"/>
    <property type="evidence" value="ECO:0007669"/>
    <property type="project" value="InterPro"/>
</dbReference>
<dbReference type="GO" id="GO:0035435">
    <property type="term" value="P:phosphate ion transmembrane transport"/>
    <property type="evidence" value="ECO:0007669"/>
    <property type="project" value="InterPro"/>
</dbReference>
<dbReference type="GO" id="GO:0005886">
    <property type="term" value="C:plasma membrane"/>
    <property type="evidence" value="ECO:0007669"/>
    <property type="project" value="UniProtKB-SubCell"/>
</dbReference>
<keyword evidence="5 8" id="KW-0812">Transmembrane</keyword>
<sequence length="278" mass="29620">MKLDKFMGILMGTVSFSFAAAIISLITFLIAKGLDSISWEFLTKFPSNSMESGGIFPAILGSAYFLLIALTFSIPIGILGAVFLSEYSSENWLKKIILGSTNVLSSIPSIVFGLFGLALFSITFGFRTSLLSGGLTLGVLALPYIISNTHEALKAVPDSYREASMALGATKGETVFKVVIPASISRILTGVIISVGRIIGETAPILFTGAAFYITSNPDSLLDPAMSLPTHIFVLSTVYPEAVTSNLEGTISVMMIIVVAIFAVVNLKRLSERRKSGL</sequence>
<dbReference type="OrthoDB" id="9785113at2"/>
<evidence type="ECO:0000256" key="6">
    <source>
        <dbReference type="ARBA" id="ARBA00022989"/>
    </source>
</evidence>
<comment type="similarity">
    <text evidence="2 8">Belongs to the binding-protein-dependent transport system permease family. CysTW subfamily.</text>
</comment>
<evidence type="ECO:0000256" key="5">
    <source>
        <dbReference type="ARBA" id="ARBA00022692"/>
    </source>
</evidence>
<organism evidence="10 11">
    <name type="scientific">Kosmotoga olearia (strain ATCC BAA-1733 / DSM 21960 / TBF 19.5.1)</name>
    <dbReference type="NCBI Taxonomy" id="521045"/>
    <lineage>
        <taxon>Bacteria</taxon>
        <taxon>Thermotogati</taxon>
        <taxon>Thermotogota</taxon>
        <taxon>Thermotogae</taxon>
        <taxon>Kosmotogales</taxon>
        <taxon>Kosmotogaceae</taxon>
        <taxon>Kosmotoga</taxon>
    </lineage>
</organism>
<keyword evidence="7 8" id="KW-0472">Membrane</keyword>
<keyword evidence="4 8" id="KW-1003">Cell membrane</keyword>
<reference evidence="10 11" key="2">
    <citation type="journal article" date="2011" name="J. Bacteriol.">
        <title>Genome Sequence of Kosmotoga olearia Strain TBF 19.5.1, a Thermophilic Bacterium with a Wide Growth Temperature Range, Isolated from the Troll B Oil Platform in the North Sea.</title>
        <authorList>
            <person name="Swithers K.S."/>
            <person name="Dipippo J.L."/>
            <person name="Bruce D.C."/>
            <person name="Detter C."/>
            <person name="Tapia R."/>
            <person name="Han S."/>
            <person name="Goodwin L.A."/>
            <person name="Han J."/>
            <person name="Woyke T."/>
            <person name="Pitluck S."/>
            <person name="Pennacchio L."/>
            <person name="Nolan M."/>
            <person name="Mikhailova N."/>
            <person name="Land M.L."/>
            <person name="Nesbo C.L."/>
            <person name="Gogarten J.P."/>
            <person name="Noll K.M."/>
        </authorList>
    </citation>
    <scope>NUCLEOTIDE SEQUENCE [LARGE SCALE GENOMIC DNA]</scope>
    <source>
        <strain evidence="11">ATCC BAA-1733 / DSM 21960 / TBF 19.5.1</strain>
    </source>
</reference>
<feature type="transmembrane region" description="Helical" evidence="8">
    <location>
        <begin position="96"/>
        <end position="120"/>
    </location>
</feature>
<feature type="transmembrane region" description="Helical" evidence="8">
    <location>
        <begin position="187"/>
        <end position="214"/>
    </location>
</feature>
<feature type="transmembrane region" description="Helical" evidence="8">
    <location>
        <begin position="54"/>
        <end position="84"/>
    </location>
</feature>
<evidence type="ECO:0000313" key="10">
    <source>
        <dbReference type="EMBL" id="ACR79425.1"/>
    </source>
</evidence>
<name>C5CFK7_KOSOT</name>
<dbReference type="InterPro" id="IPR035906">
    <property type="entry name" value="MetI-like_sf"/>
</dbReference>
<evidence type="ECO:0000256" key="7">
    <source>
        <dbReference type="ARBA" id="ARBA00023136"/>
    </source>
</evidence>
<dbReference type="Pfam" id="PF00528">
    <property type="entry name" value="BPD_transp_1"/>
    <property type="match status" value="1"/>
</dbReference>
<dbReference type="CDD" id="cd06261">
    <property type="entry name" value="TM_PBP2"/>
    <property type="match status" value="1"/>
</dbReference>
<evidence type="ECO:0000256" key="2">
    <source>
        <dbReference type="ARBA" id="ARBA00007069"/>
    </source>
</evidence>
<dbReference type="eggNOG" id="COG0581">
    <property type="taxonomic scope" value="Bacteria"/>
</dbReference>
<feature type="domain" description="ABC transmembrane type-1" evidence="9">
    <location>
        <begin position="59"/>
        <end position="266"/>
    </location>
</feature>
<feature type="transmembrane region" description="Helical" evidence="8">
    <location>
        <begin position="249"/>
        <end position="267"/>
    </location>
</feature>
<evidence type="ECO:0000256" key="8">
    <source>
        <dbReference type="RuleBase" id="RU363043"/>
    </source>
</evidence>
<keyword evidence="6 8" id="KW-1133">Transmembrane helix</keyword>
<dbReference type="STRING" id="521045.Kole_0709"/>
<dbReference type="InterPro" id="IPR005672">
    <property type="entry name" value="Phosphate_PstA"/>
</dbReference>
<dbReference type="Proteomes" id="UP000002382">
    <property type="component" value="Chromosome"/>
</dbReference>
<feature type="transmembrane region" description="Helical" evidence="8">
    <location>
        <begin position="7"/>
        <end position="34"/>
    </location>
</feature>
<proteinExistence type="inferred from homology"/>
<keyword evidence="11" id="KW-1185">Reference proteome</keyword>
<gene>
    <name evidence="10" type="ordered locus">Kole_0709</name>
</gene>
<protein>
    <recommendedName>
        <fullName evidence="8">Phosphate transport system permease protein PstA</fullName>
    </recommendedName>
</protein>
<evidence type="ECO:0000259" key="9">
    <source>
        <dbReference type="PROSITE" id="PS50928"/>
    </source>
</evidence>
<dbReference type="SUPFAM" id="SSF161098">
    <property type="entry name" value="MetI-like"/>
    <property type="match status" value="1"/>
</dbReference>
<evidence type="ECO:0000256" key="4">
    <source>
        <dbReference type="ARBA" id="ARBA00022475"/>
    </source>
</evidence>
<dbReference type="Gene3D" id="1.10.3720.10">
    <property type="entry name" value="MetI-like"/>
    <property type="match status" value="1"/>
</dbReference>
<evidence type="ECO:0000256" key="1">
    <source>
        <dbReference type="ARBA" id="ARBA00004651"/>
    </source>
</evidence>
<feature type="transmembrane region" description="Helical" evidence="8">
    <location>
        <begin position="126"/>
        <end position="146"/>
    </location>
</feature>
<evidence type="ECO:0000313" key="11">
    <source>
        <dbReference type="Proteomes" id="UP000002382"/>
    </source>
</evidence>